<feature type="active site" description="Nucleophile" evidence="3">
    <location>
        <position position="280"/>
    </location>
</feature>
<keyword evidence="6" id="KW-1185">Reference proteome</keyword>
<comment type="similarity">
    <text evidence="3">Belongs to the glycosyl hydrolase 26 family.</text>
</comment>
<evidence type="ECO:0000256" key="1">
    <source>
        <dbReference type="ARBA" id="ARBA00022801"/>
    </source>
</evidence>
<dbReference type="SUPFAM" id="SSF51445">
    <property type="entry name" value="(Trans)glycosidases"/>
    <property type="match status" value="1"/>
</dbReference>
<reference evidence="5 6" key="1">
    <citation type="submission" date="2016-10" db="EMBL/GenBank/DDBJ databases">
        <title>Genome sequence of Streptomyces gilvigriseus MUSC 26.</title>
        <authorList>
            <person name="Lee L.-H."/>
            <person name="Ser H.-L."/>
        </authorList>
    </citation>
    <scope>NUCLEOTIDE SEQUENCE [LARGE SCALE GENOMIC DNA]</scope>
    <source>
        <strain evidence="5 6">MUSC 26</strain>
    </source>
</reference>
<dbReference type="STRING" id="1428644.BIV57_18645"/>
<comment type="caution">
    <text evidence="5">The sequence shown here is derived from an EMBL/GenBank/DDBJ whole genome shotgun (WGS) entry which is preliminary data.</text>
</comment>
<organism evidence="5 6">
    <name type="scientific">Mangrovactinospora gilvigrisea</name>
    <dbReference type="NCBI Taxonomy" id="1428644"/>
    <lineage>
        <taxon>Bacteria</taxon>
        <taxon>Bacillati</taxon>
        <taxon>Actinomycetota</taxon>
        <taxon>Actinomycetes</taxon>
        <taxon>Kitasatosporales</taxon>
        <taxon>Streptomycetaceae</taxon>
        <taxon>Mangrovactinospora</taxon>
    </lineage>
</organism>
<evidence type="ECO:0000256" key="3">
    <source>
        <dbReference type="PROSITE-ProRule" id="PRU01100"/>
    </source>
</evidence>
<dbReference type="AlphaFoldDB" id="A0A1J7BBG3"/>
<gene>
    <name evidence="5" type="ORF">BIV57_18645</name>
</gene>
<evidence type="ECO:0000313" key="5">
    <source>
        <dbReference type="EMBL" id="OIV35995.1"/>
    </source>
</evidence>
<dbReference type="Gene3D" id="3.20.20.80">
    <property type="entry name" value="Glycosidases"/>
    <property type="match status" value="1"/>
</dbReference>
<dbReference type="Pfam" id="PF02156">
    <property type="entry name" value="Glyco_hydro_26"/>
    <property type="match status" value="1"/>
</dbReference>
<keyword evidence="2 3" id="KW-0326">Glycosidase</keyword>
<evidence type="ECO:0000259" key="4">
    <source>
        <dbReference type="PROSITE" id="PS51764"/>
    </source>
</evidence>
<evidence type="ECO:0000256" key="2">
    <source>
        <dbReference type="ARBA" id="ARBA00023295"/>
    </source>
</evidence>
<dbReference type="GO" id="GO:0004553">
    <property type="term" value="F:hydrolase activity, hydrolyzing O-glycosyl compounds"/>
    <property type="evidence" value="ECO:0007669"/>
    <property type="project" value="InterPro"/>
</dbReference>
<dbReference type="InterPro" id="IPR017853">
    <property type="entry name" value="GH"/>
</dbReference>
<name>A0A1J7BBG3_9ACTN</name>
<dbReference type="InterPro" id="IPR022790">
    <property type="entry name" value="GH26_dom"/>
</dbReference>
<accession>A0A1J7BBG3</accession>
<sequence length="345" mass="37503">MRRRPRLLAASVVLGLVIVAGAALLARDALLGRDGGSHPPPKPHRHQTARHQVPFGAFLGSGDDGVSKVAGFEAWAGAGPVTVGHTYLRGGSWSDIEGSDDILGPWSQWVKQKSGRILVLNVPMSDRNEDNLSDDQVRGILRQGAGGAFDAHYRALAQNLVSDGMNGAVIVLGWEMNGITYTGRCGPDPTAWKTYWRSIVATMRSVPGQKFRFDFDPSRGTDAISWEKCYPGDDVVDIIGMDSYDQEPGSTWRDYVDQPDGLEDQVDFAAKHGKPVSYPEWGLFRHGDDTAFVTDMLKWIATHNVAYQTITNYCPHGVYGSGDWGCGSNTQSAQAYRSGMRSAAG</sequence>
<dbReference type="Proteomes" id="UP000243342">
    <property type="component" value="Unassembled WGS sequence"/>
</dbReference>
<keyword evidence="1 3" id="KW-0378">Hydrolase</keyword>
<feature type="active site" description="Proton donor" evidence="3">
    <location>
        <position position="175"/>
    </location>
</feature>
<evidence type="ECO:0000313" key="6">
    <source>
        <dbReference type="Proteomes" id="UP000243342"/>
    </source>
</evidence>
<feature type="domain" description="GH26" evidence="4">
    <location>
        <begin position="20"/>
        <end position="345"/>
    </location>
</feature>
<proteinExistence type="inferred from homology"/>
<dbReference type="EMBL" id="MLCF01000120">
    <property type="protein sequence ID" value="OIV35995.1"/>
    <property type="molecule type" value="Genomic_DNA"/>
</dbReference>
<protein>
    <recommendedName>
        <fullName evidence="4">GH26 domain-containing protein</fullName>
    </recommendedName>
</protein>
<dbReference type="PROSITE" id="PS51764">
    <property type="entry name" value="GH26"/>
    <property type="match status" value="1"/>
</dbReference>